<name>A0ABM7YAX2_9PROT</name>
<evidence type="ECO:0000313" key="3">
    <source>
        <dbReference type="Proteomes" id="UP000831327"/>
    </source>
</evidence>
<dbReference type="InterPro" id="IPR016181">
    <property type="entry name" value="Acyl_CoA_acyltransferase"/>
</dbReference>
<dbReference type="InterPro" id="IPR000182">
    <property type="entry name" value="GNAT_dom"/>
</dbReference>
<protein>
    <submittedName>
        <fullName evidence="2">Acetyltransferase</fullName>
    </submittedName>
</protein>
<gene>
    <name evidence="2" type="ORF">Rmf_51520</name>
</gene>
<dbReference type="Proteomes" id="UP000831327">
    <property type="component" value="Chromosome"/>
</dbReference>
<organism evidence="2 3">
    <name type="scientific">Roseomonas fluvialis</name>
    <dbReference type="NCBI Taxonomy" id="1750527"/>
    <lineage>
        <taxon>Bacteria</taxon>
        <taxon>Pseudomonadati</taxon>
        <taxon>Pseudomonadota</taxon>
        <taxon>Alphaproteobacteria</taxon>
        <taxon>Acetobacterales</taxon>
        <taxon>Roseomonadaceae</taxon>
        <taxon>Roseomonas</taxon>
    </lineage>
</organism>
<keyword evidence="3" id="KW-1185">Reference proteome</keyword>
<dbReference type="Pfam" id="PF24553">
    <property type="entry name" value="Rv0428c_C"/>
    <property type="match status" value="1"/>
</dbReference>
<dbReference type="Gene3D" id="3.40.630.30">
    <property type="match status" value="1"/>
</dbReference>
<evidence type="ECO:0000259" key="1">
    <source>
        <dbReference type="PROSITE" id="PS51186"/>
    </source>
</evidence>
<dbReference type="PROSITE" id="PS51186">
    <property type="entry name" value="GNAT"/>
    <property type="match status" value="1"/>
</dbReference>
<proteinExistence type="predicted"/>
<evidence type="ECO:0000313" key="2">
    <source>
        <dbReference type="EMBL" id="BDG75223.1"/>
    </source>
</evidence>
<reference evidence="2 3" key="1">
    <citation type="journal article" date="2016" name="Microbes Environ.">
        <title>Phylogenetically diverse aerobic anoxygenic phototrophic bacteria isolated from epilithic biofilms in Tama river, Japan.</title>
        <authorList>
            <person name="Hirose S."/>
            <person name="Matsuura K."/>
            <person name="Haruta S."/>
        </authorList>
    </citation>
    <scope>NUCLEOTIDE SEQUENCE [LARGE SCALE GENOMIC DNA]</scope>
    <source>
        <strain evidence="2 3">S08</strain>
    </source>
</reference>
<dbReference type="RefSeq" id="WP_244457312.1">
    <property type="nucleotide sequence ID" value="NZ_AP025637.1"/>
</dbReference>
<dbReference type="PANTHER" id="PTHR43072">
    <property type="entry name" value="N-ACETYLTRANSFERASE"/>
    <property type="match status" value="1"/>
</dbReference>
<dbReference type="InterPro" id="IPR056935">
    <property type="entry name" value="Rv0428c-like_C"/>
</dbReference>
<dbReference type="SUPFAM" id="SSF55729">
    <property type="entry name" value="Acyl-CoA N-acyltransferases (Nat)"/>
    <property type="match status" value="1"/>
</dbReference>
<sequence length="275" mass="28916">MTDLRAPERALTGLRAPERATPDIRALEHAALSTVPAARVAFDGPFVVRAFAGGTGRANAASSIDPAPDPALEDRIARIEALYAAHGLPPRFRSTPLDPPGLVGMLAARGYVEKDETVILLAPIGAIAAPDAAATALPAPDADWMAVTATAEHQTPARRREKEGNPALLMVPGAWITLHQDGAAAAVISVVASGETAGFFDLAVRPDFRRRGLAARAVRAAAHWAREQGAAWLFCQVAAANAASLALNTGLGMAEAYRYRYMVRAQDSLPAMRFG</sequence>
<feature type="domain" description="N-acetyltransferase" evidence="1">
    <location>
        <begin position="134"/>
        <end position="267"/>
    </location>
</feature>
<accession>A0ABM7YAX2</accession>
<dbReference type="EMBL" id="AP025637">
    <property type="protein sequence ID" value="BDG75223.1"/>
    <property type="molecule type" value="Genomic_DNA"/>
</dbReference>